<organism evidence="2 3">
    <name type="scientific">Apatococcus lobatus</name>
    <dbReference type="NCBI Taxonomy" id="904363"/>
    <lineage>
        <taxon>Eukaryota</taxon>
        <taxon>Viridiplantae</taxon>
        <taxon>Chlorophyta</taxon>
        <taxon>core chlorophytes</taxon>
        <taxon>Trebouxiophyceae</taxon>
        <taxon>Chlorellales</taxon>
        <taxon>Chlorellaceae</taxon>
        <taxon>Apatococcus</taxon>
    </lineage>
</organism>
<dbReference type="Proteomes" id="UP001438707">
    <property type="component" value="Unassembled WGS sequence"/>
</dbReference>
<dbReference type="AlphaFoldDB" id="A0AAW1Q327"/>
<keyword evidence="3" id="KW-1185">Reference proteome</keyword>
<evidence type="ECO:0000256" key="1">
    <source>
        <dbReference type="SAM" id="MobiDB-lite"/>
    </source>
</evidence>
<dbReference type="EMBL" id="JALJOS010000076">
    <property type="protein sequence ID" value="KAK9816399.1"/>
    <property type="molecule type" value="Genomic_DNA"/>
</dbReference>
<sequence>MITYARKRRAAEHAPFSELKVAEKLQPAVAERTNSTANKTKQLKPDPQTIESRRQHAQEAGVASRSTTRTAKGGAPIECGPLTLTSTSLQEAQAAGEMYKHSAPFQHAAAAYKITAPQQALSLKQPSALVV</sequence>
<gene>
    <name evidence="2" type="ORF">WJX74_008094</name>
</gene>
<proteinExistence type="predicted"/>
<protein>
    <submittedName>
        <fullName evidence="2">Uncharacterized protein</fullName>
    </submittedName>
</protein>
<feature type="region of interest" description="Disordered" evidence="1">
    <location>
        <begin position="27"/>
        <end position="79"/>
    </location>
</feature>
<reference evidence="2 3" key="1">
    <citation type="journal article" date="2024" name="Nat. Commun.">
        <title>Phylogenomics reveals the evolutionary origins of lichenization in chlorophyte algae.</title>
        <authorList>
            <person name="Puginier C."/>
            <person name="Libourel C."/>
            <person name="Otte J."/>
            <person name="Skaloud P."/>
            <person name="Haon M."/>
            <person name="Grisel S."/>
            <person name="Petersen M."/>
            <person name="Berrin J.G."/>
            <person name="Delaux P.M."/>
            <person name="Dal Grande F."/>
            <person name="Keller J."/>
        </authorList>
    </citation>
    <scope>NUCLEOTIDE SEQUENCE [LARGE SCALE GENOMIC DNA]</scope>
    <source>
        <strain evidence="2 3">SAG 2145</strain>
    </source>
</reference>
<name>A0AAW1Q327_9CHLO</name>
<evidence type="ECO:0000313" key="2">
    <source>
        <dbReference type="EMBL" id="KAK9816399.1"/>
    </source>
</evidence>
<accession>A0AAW1Q327</accession>
<comment type="caution">
    <text evidence="2">The sequence shown here is derived from an EMBL/GenBank/DDBJ whole genome shotgun (WGS) entry which is preliminary data.</text>
</comment>
<evidence type="ECO:0000313" key="3">
    <source>
        <dbReference type="Proteomes" id="UP001438707"/>
    </source>
</evidence>